<dbReference type="EMBL" id="LR797299">
    <property type="protein sequence ID" value="CAB4199961.1"/>
    <property type="molecule type" value="Genomic_DNA"/>
</dbReference>
<dbReference type="EMBL" id="LR796956">
    <property type="protein sequence ID" value="CAB4177538.1"/>
    <property type="molecule type" value="Genomic_DNA"/>
</dbReference>
<organism evidence="1">
    <name type="scientific">uncultured Caudovirales phage</name>
    <dbReference type="NCBI Taxonomy" id="2100421"/>
    <lineage>
        <taxon>Viruses</taxon>
        <taxon>Duplodnaviria</taxon>
        <taxon>Heunggongvirae</taxon>
        <taxon>Uroviricota</taxon>
        <taxon>Caudoviricetes</taxon>
        <taxon>Peduoviridae</taxon>
        <taxon>Maltschvirus</taxon>
        <taxon>Maltschvirus maltsch</taxon>
    </lineage>
</organism>
<name>A0A6J5Q7U8_9CAUD</name>
<evidence type="ECO:0000313" key="2">
    <source>
        <dbReference type="EMBL" id="CAB4199961.1"/>
    </source>
</evidence>
<sequence>MKKEISLTVMPHYVNDDLLELLVPVIEQLKQRGHQSPEIIFDDGCCSAIFCEDCGRWGHAVSNYSIDDEVVFKGQEFGGAIFEADCATPYEASHEATLKSIDWRKDEQ</sequence>
<accession>A0A6J5Q7U8</accession>
<protein>
    <submittedName>
        <fullName evidence="1">Uncharacterized protein</fullName>
    </submittedName>
</protein>
<evidence type="ECO:0000313" key="3">
    <source>
        <dbReference type="EMBL" id="CAB4218272.1"/>
    </source>
</evidence>
<dbReference type="EMBL" id="LR797467">
    <property type="protein sequence ID" value="CAB4218272.1"/>
    <property type="molecule type" value="Genomic_DNA"/>
</dbReference>
<reference evidence="1" key="1">
    <citation type="submission" date="2020-05" db="EMBL/GenBank/DDBJ databases">
        <authorList>
            <person name="Chiriac C."/>
            <person name="Salcher M."/>
            <person name="Ghai R."/>
            <person name="Kavagutti S V."/>
        </authorList>
    </citation>
    <scope>NUCLEOTIDE SEQUENCE</scope>
</reference>
<gene>
    <name evidence="1" type="ORF">UFOVP1005_20</name>
    <name evidence="2" type="ORF">UFOVP1344_20</name>
    <name evidence="3" type="ORF">UFOVP1602_20</name>
</gene>
<evidence type="ECO:0000313" key="1">
    <source>
        <dbReference type="EMBL" id="CAB4177538.1"/>
    </source>
</evidence>
<proteinExistence type="predicted"/>